<keyword evidence="16" id="KW-1185">Reference proteome</keyword>
<evidence type="ECO:0000256" key="12">
    <source>
        <dbReference type="SAM" id="MobiDB-lite"/>
    </source>
</evidence>
<evidence type="ECO:0000256" key="9">
    <source>
        <dbReference type="ARBA" id="ARBA00023163"/>
    </source>
</evidence>
<keyword evidence="8" id="KW-0238">DNA-binding</keyword>
<keyword evidence="6" id="KW-0862">Zinc</keyword>
<feature type="compositionally biased region" description="Low complexity" evidence="12">
    <location>
        <begin position="368"/>
        <end position="391"/>
    </location>
</feature>
<evidence type="ECO:0000256" key="5">
    <source>
        <dbReference type="ARBA" id="ARBA00022771"/>
    </source>
</evidence>
<feature type="domain" description="C2H2-type" evidence="13">
    <location>
        <begin position="315"/>
        <end position="342"/>
    </location>
</feature>
<comment type="caution">
    <text evidence="14">The sequence shown here is derived from an EMBL/GenBank/DDBJ whole genome shotgun (WGS) entry which is preliminary data.</text>
</comment>
<dbReference type="AlphaFoldDB" id="A0A2Z6S5G9"/>
<dbReference type="InterPro" id="IPR013087">
    <property type="entry name" value="Znf_C2H2_type"/>
</dbReference>
<keyword evidence="7" id="KW-0805">Transcription regulation</keyword>
<evidence type="ECO:0000256" key="2">
    <source>
        <dbReference type="ARBA" id="ARBA00006991"/>
    </source>
</evidence>
<feature type="region of interest" description="Disordered" evidence="12">
    <location>
        <begin position="119"/>
        <end position="185"/>
    </location>
</feature>
<feature type="compositionally biased region" description="Polar residues" evidence="12">
    <location>
        <begin position="68"/>
        <end position="98"/>
    </location>
</feature>
<dbReference type="PROSITE" id="PS00028">
    <property type="entry name" value="ZINC_FINGER_C2H2_1"/>
    <property type="match status" value="1"/>
</dbReference>
<feature type="region of interest" description="Disordered" evidence="12">
    <location>
        <begin position="368"/>
        <end position="421"/>
    </location>
</feature>
<evidence type="ECO:0000256" key="4">
    <source>
        <dbReference type="ARBA" id="ARBA00022737"/>
    </source>
</evidence>
<feature type="region of interest" description="Disordered" evidence="12">
    <location>
        <begin position="49"/>
        <end position="100"/>
    </location>
</feature>
<evidence type="ECO:0000256" key="11">
    <source>
        <dbReference type="PROSITE-ProRule" id="PRU00042"/>
    </source>
</evidence>
<keyword evidence="10" id="KW-0539">Nucleus</keyword>
<feature type="compositionally biased region" description="Polar residues" evidence="12">
    <location>
        <begin position="411"/>
        <end position="421"/>
    </location>
</feature>
<dbReference type="SMART" id="SM00355">
    <property type="entry name" value="ZnF_C2H2"/>
    <property type="match status" value="2"/>
</dbReference>
<evidence type="ECO:0000313" key="16">
    <source>
        <dbReference type="Proteomes" id="UP000247702"/>
    </source>
</evidence>
<gene>
    <name evidence="15" type="ORF">RCL2_001813400</name>
    <name evidence="14" type="ORF">RclHR1_00540042</name>
</gene>
<sequence length="421" mass="47283">MIDVVHSVSLDQRLDFLHDQYFPNNTPATIATTTPIQASFGGFDLTDQDLNLNNPSQSNVSPSQQQNTRQYNDMTTTAFPNQHQYSHDTSVQQSSILSSPPFVEPSGNYIAISSATNTTQSLPYDYPSSSLPTTTNNLENGNNHLGNNYRNAYINNSPPQQQQQQQQQNHQQHHQQHHHPQPQRHHQLISNYNFNPNQCLNQRELYQTSIPSSIGNNSQHLANHQKSISRSINTTTLPISIAPNVFIPQQLVPLYDPSIFTAKPTPTSTPVPTTISISQNPSTTSESTSPTKQTYSYSGPPKSYYSRLPLYDRPFKCDQCPQSFNRNHDLKRHKRIHLAVKPYPCQYCEKQFSRKDALKRHVLVKGCNNTSKKSSSSNNNNGNKNIESTSNSSIPTTIGNYVDNGDPIKTEPTNDNGFMSI</sequence>
<dbReference type="GO" id="GO:0005634">
    <property type="term" value="C:nucleus"/>
    <property type="evidence" value="ECO:0007669"/>
    <property type="project" value="UniProtKB-SubCell"/>
</dbReference>
<protein>
    <submittedName>
        <fullName evidence="15">Zinc finger, C2H2</fullName>
    </submittedName>
</protein>
<evidence type="ECO:0000313" key="14">
    <source>
        <dbReference type="EMBL" id="GBC03932.1"/>
    </source>
</evidence>
<dbReference type="Proteomes" id="UP000615446">
    <property type="component" value="Unassembled WGS sequence"/>
</dbReference>
<dbReference type="InterPro" id="IPR036236">
    <property type="entry name" value="Znf_C2H2_sf"/>
</dbReference>
<dbReference type="EMBL" id="BEXD01003915">
    <property type="protein sequence ID" value="GBC03932.1"/>
    <property type="molecule type" value="Genomic_DNA"/>
</dbReference>
<reference evidence="14 16" key="1">
    <citation type="submission" date="2017-11" db="EMBL/GenBank/DDBJ databases">
        <title>The genome of Rhizophagus clarus HR1 reveals common genetic basis of auxotrophy among arbuscular mycorrhizal fungi.</title>
        <authorList>
            <person name="Kobayashi Y."/>
        </authorList>
    </citation>
    <scope>NUCLEOTIDE SEQUENCE [LARGE SCALE GENOMIC DNA]</scope>
    <source>
        <strain evidence="14 16">HR1</strain>
    </source>
</reference>
<feature type="compositionally biased region" description="Basic residues" evidence="12">
    <location>
        <begin position="171"/>
        <end position="185"/>
    </location>
</feature>
<dbReference type="GO" id="GO:0003677">
    <property type="term" value="F:DNA binding"/>
    <property type="evidence" value="ECO:0007669"/>
    <property type="project" value="UniProtKB-KW"/>
</dbReference>
<evidence type="ECO:0000256" key="7">
    <source>
        <dbReference type="ARBA" id="ARBA00023015"/>
    </source>
</evidence>
<organism evidence="14 16">
    <name type="scientific">Rhizophagus clarus</name>
    <dbReference type="NCBI Taxonomy" id="94130"/>
    <lineage>
        <taxon>Eukaryota</taxon>
        <taxon>Fungi</taxon>
        <taxon>Fungi incertae sedis</taxon>
        <taxon>Mucoromycota</taxon>
        <taxon>Glomeromycotina</taxon>
        <taxon>Glomeromycetes</taxon>
        <taxon>Glomerales</taxon>
        <taxon>Glomeraceae</taxon>
        <taxon>Rhizophagus</taxon>
    </lineage>
</organism>
<feature type="domain" description="C2H2-type" evidence="13">
    <location>
        <begin position="343"/>
        <end position="374"/>
    </location>
</feature>
<feature type="compositionally biased region" description="Low complexity" evidence="12">
    <location>
        <begin position="121"/>
        <end position="151"/>
    </location>
</feature>
<evidence type="ECO:0000256" key="3">
    <source>
        <dbReference type="ARBA" id="ARBA00022723"/>
    </source>
</evidence>
<evidence type="ECO:0000256" key="1">
    <source>
        <dbReference type="ARBA" id="ARBA00004123"/>
    </source>
</evidence>
<dbReference type="PROSITE" id="PS50157">
    <property type="entry name" value="ZINC_FINGER_C2H2_2"/>
    <property type="match status" value="2"/>
</dbReference>
<name>A0A2Z6S5G9_9GLOM</name>
<feature type="region of interest" description="Disordered" evidence="12">
    <location>
        <begin position="265"/>
        <end position="299"/>
    </location>
</feature>
<keyword evidence="5 11" id="KW-0863">Zinc-finger</keyword>
<evidence type="ECO:0000256" key="10">
    <source>
        <dbReference type="ARBA" id="ARBA00023242"/>
    </source>
</evidence>
<accession>A0A2Z6S5G9</accession>
<feature type="compositionally biased region" description="Low complexity" evidence="12">
    <location>
        <begin position="158"/>
        <end position="170"/>
    </location>
</feature>
<dbReference type="Pfam" id="PF00096">
    <property type="entry name" value="zf-C2H2"/>
    <property type="match status" value="2"/>
</dbReference>
<dbReference type="PANTHER" id="PTHR24377">
    <property type="entry name" value="IP01015P-RELATED"/>
    <property type="match status" value="1"/>
</dbReference>
<keyword evidence="3" id="KW-0479">Metal-binding</keyword>
<dbReference type="Gene3D" id="3.30.160.60">
    <property type="entry name" value="Classic Zinc Finger"/>
    <property type="match status" value="2"/>
</dbReference>
<dbReference type="InterPro" id="IPR050826">
    <property type="entry name" value="Krueppel_C2H2_ZnFinger"/>
</dbReference>
<reference evidence="15" key="2">
    <citation type="submission" date="2019-10" db="EMBL/GenBank/DDBJ databases">
        <title>Conservation and host-specific expression of non-tandemly repeated heterogenous ribosome RNA gene in arbuscular mycorrhizal fungi.</title>
        <authorList>
            <person name="Maeda T."/>
            <person name="Kobayashi Y."/>
            <person name="Nakagawa T."/>
            <person name="Ezawa T."/>
            <person name="Yamaguchi K."/>
            <person name="Bino T."/>
            <person name="Nishimoto Y."/>
            <person name="Shigenobu S."/>
            <person name="Kawaguchi M."/>
        </authorList>
    </citation>
    <scope>NUCLEOTIDE SEQUENCE</scope>
    <source>
        <strain evidence="15">HR1</strain>
    </source>
</reference>
<dbReference type="OrthoDB" id="8922241at2759"/>
<dbReference type="GO" id="GO:0008270">
    <property type="term" value="F:zinc ion binding"/>
    <property type="evidence" value="ECO:0007669"/>
    <property type="project" value="UniProtKB-KW"/>
</dbReference>
<proteinExistence type="inferred from homology"/>
<keyword evidence="4" id="KW-0677">Repeat</keyword>
<evidence type="ECO:0000313" key="15">
    <source>
        <dbReference type="EMBL" id="GES91303.1"/>
    </source>
</evidence>
<dbReference type="SUPFAM" id="SSF57667">
    <property type="entry name" value="beta-beta-alpha zinc fingers"/>
    <property type="match status" value="1"/>
</dbReference>
<dbReference type="STRING" id="94130.A0A2Z6S5G9"/>
<dbReference type="EMBL" id="BLAL01000199">
    <property type="protein sequence ID" value="GES91303.1"/>
    <property type="molecule type" value="Genomic_DNA"/>
</dbReference>
<evidence type="ECO:0000259" key="13">
    <source>
        <dbReference type="PROSITE" id="PS50157"/>
    </source>
</evidence>
<comment type="subcellular location">
    <subcellularLocation>
        <location evidence="1">Nucleus</location>
    </subcellularLocation>
</comment>
<dbReference type="FunFam" id="3.30.160.60:FF:000110">
    <property type="entry name" value="Zinc finger protein-like"/>
    <property type="match status" value="1"/>
</dbReference>
<evidence type="ECO:0000256" key="6">
    <source>
        <dbReference type="ARBA" id="ARBA00022833"/>
    </source>
</evidence>
<comment type="similarity">
    <text evidence="2">Belongs to the krueppel C2H2-type zinc-finger protein family.</text>
</comment>
<evidence type="ECO:0000256" key="8">
    <source>
        <dbReference type="ARBA" id="ARBA00023125"/>
    </source>
</evidence>
<keyword evidence="9" id="KW-0804">Transcription</keyword>
<feature type="compositionally biased region" description="Low complexity" evidence="12">
    <location>
        <begin position="53"/>
        <end position="67"/>
    </location>
</feature>
<dbReference type="Proteomes" id="UP000247702">
    <property type="component" value="Unassembled WGS sequence"/>
</dbReference>
<dbReference type="FunFam" id="3.30.160.60:FF:001156">
    <property type="entry name" value="Zinc finger protein 407"/>
    <property type="match status" value="1"/>
</dbReference>